<dbReference type="InterPro" id="IPR010376">
    <property type="entry name" value="GBBH-like_N"/>
</dbReference>
<dbReference type="EMBL" id="CP066776">
    <property type="protein sequence ID" value="QQL46334.1"/>
    <property type="molecule type" value="Genomic_DNA"/>
</dbReference>
<feature type="domain" description="Gamma-butyrobetaine hydroxylase-like N-terminal" evidence="3">
    <location>
        <begin position="14"/>
        <end position="98"/>
    </location>
</feature>
<gene>
    <name evidence="4" type="ORF">G3M56_000570</name>
</gene>
<proteinExistence type="predicted"/>
<dbReference type="Pfam" id="PF06155">
    <property type="entry name" value="GBBH-like_N"/>
    <property type="match status" value="1"/>
</dbReference>
<dbReference type="GO" id="GO:0046872">
    <property type="term" value="F:metal ion binding"/>
    <property type="evidence" value="ECO:0007669"/>
    <property type="project" value="UniProtKB-KW"/>
</dbReference>
<protein>
    <submittedName>
        <fullName evidence="4">DUF971 domain-containing protein</fullName>
    </submittedName>
</protein>
<dbReference type="Gene3D" id="3.30.2020.30">
    <property type="match status" value="1"/>
</dbReference>
<reference evidence="4 5" key="1">
    <citation type="submission" date="2020-12" db="EMBL/GenBank/DDBJ databases">
        <title>Sulforoseuscoccus oceanibium gen. nov., sp. nov., a representative of the phylum Verrucomicrobia with special cytoplasmic membrane, and proposal of Sulforoseuscoccusaceae fam. nov.</title>
        <authorList>
            <person name="Xi F."/>
        </authorList>
    </citation>
    <scope>NUCLEOTIDE SEQUENCE [LARGE SCALE GENOMIC DNA]</scope>
    <source>
        <strain evidence="4 5">T37</strain>
    </source>
</reference>
<evidence type="ECO:0000313" key="4">
    <source>
        <dbReference type="EMBL" id="QQL46334.1"/>
    </source>
</evidence>
<accession>A0A6B3LDN9</accession>
<dbReference type="InterPro" id="IPR038492">
    <property type="entry name" value="GBBH-like_N_sf"/>
</dbReference>
<evidence type="ECO:0000313" key="5">
    <source>
        <dbReference type="Proteomes" id="UP000475117"/>
    </source>
</evidence>
<evidence type="ECO:0000259" key="3">
    <source>
        <dbReference type="Pfam" id="PF06155"/>
    </source>
</evidence>
<keyword evidence="2" id="KW-0408">Iron</keyword>
<dbReference type="Proteomes" id="UP000475117">
    <property type="component" value="Chromosome"/>
</dbReference>
<evidence type="ECO:0000256" key="1">
    <source>
        <dbReference type="ARBA" id="ARBA00022723"/>
    </source>
</evidence>
<name>A0A6B3LDN9_9BACT</name>
<dbReference type="PANTHER" id="PTHR35303:SF5">
    <property type="entry name" value="OS02G0197800 PROTEIN"/>
    <property type="match status" value="1"/>
</dbReference>
<organism evidence="4 5">
    <name type="scientific">Sulfuriroseicoccus oceanibius</name>
    <dbReference type="NCBI Taxonomy" id="2707525"/>
    <lineage>
        <taxon>Bacteria</taxon>
        <taxon>Pseudomonadati</taxon>
        <taxon>Verrucomicrobiota</taxon>
        <taxon>Verrucomicrobiia</taxon>
        <taxon>Verrucomicrobiales</taxon>
        <taxon>Verrucomicrobiaceae</taxon>
        <taxon>Sulfuriroseicoccus</taxon>
    </lineage>
</organism>
<keyword evidence="5" id="KW-1185">Reference proteome</keyword>
<evidence type="ECO:0000256" key="2">
    <source>
        <dbReference type="ARBA" id="ARBA00023004"/>
    </source>
</evidence>
<dbReference type="AlphaFoldDB" id="A0A6B3LDN9"/>
<dbReference type="KEGG" id="soa:G3M56_000570"/>
<keyword evidence="1" id="KW-0479">Metal-binding</keyword>
<sequence>MANSLFPQTIQAIGNEIAIIWNDGKEDYFPMSLLREKSPSAENTGETDLLGNRIGGPTGPQDHSNVTVTGWQIVGGYAVAFSFSDGHRTGLFGFDYLRAIAPDPDGPQPCKPCHDE</sequence>
<dbReference type="PANTHER" id="PTHR35303">
    <property type="entry name" value="OS02G0197800 PROTEIN"/>
    <property type="match status" value="1"/>
</dbReference>